<evidence type="ECO:0000256" key="2">
    <source>
        <dbReference type="ARBA" id="ARBA00022670"/>
    </source>
</evidence>
<dbReference type="Gene3D" id="2.60.40.1120">
    <property type="entry name" value="Carboxypeptidase-like, regulatory domain"/>
    <property type="match status" value="2"/>
</dbReference>
<keyword evidence="4 6" id="KW-0720">Serine protease</keyword>
<dbReference type="Gene3D" id="2.60.40.1080">
    <property type="match status" value="3"/>
</dbReference>
<evidence type="ECO:0000256" key="1">
    <source>
        <dbReference type="ARBA" id="ARBA00011073"/>
    </source>
</evidence>
<dbReference type="SMART" id="SM00635">
    <property type="entry name" value="BID_2"/>
    <property type="match status" value="3"/>
</dbReference>
<feature type="compositionally biased region" description="Polar residues" evidence="7">
    <location>
        <begin position="1914"/>
        <end position="1930"/>
    </location>
</feature>
<feature type="domain" description="SLH" evidence="8">
    <location>
        <begin position="2111"/>
        <end position="2170"/>
    </location>
</feature>
<dbReference type="PROSITE" id="PS00138">
    <property type="entry name" value="SUBTILASE_SER"/>
    <property type="match status" value="1"/>
</dbReference>
<dbReference type="InterPro" id="IPR015500">
    <property type="entry name" value="Peptidase_S8_subtilisin-rel"/>
</dbReference>
<dbReference type="PROSITE" id="PS51272">
    <property type="entry name" value="SLH"/>
    <property type="match status" value="2"/>
</dbReference>
<dbReference type="SUPFAM" id="SSF52743">
    <property type="entry name" value="Subtilisin-like"/>
    <property type="match status" value="1"/>
</dbReference>
<dbReference type="SUPFAM" id="SSF49373">
    <property type="entry name" value="Invasin/intimin cell-adhesion fragments"/>
    <property type="match status" value="3"/>
</dbReference>
<dbReference type="GO" id="GO:0006508">
    <property type="term" value="P:proteolysis"/>
    <property type="evidence" value="ECO:0007669"/>
    <property type="project" value="UniProtKB-KW"/>
</dbReference>
<dbReference type="PRINTS" id="PR00723">
    <property type="entry name" value="SUBTILISIN"/>
</dbReference>
<evidence type="ECO:0000259" key="8">
    <source>
        <dbReference type="PROSITE" id="PS51272"/>
    </source>
</evidence>
<dbReference type="Gene3D" id="2.60.120.260">
    <property type="entry name" value="Galactose-binding domain-like"/>
    <property type="match status" value="1"/>
</dbReference>
<evidence type="ECO:0000313" key="11">
    <source>
        <dbReference type="Proteomes" id="UP000315377"/>
    </source>
</evidence>
<dbReference type="InterPro" id="IPR013783">
    <property type="entry name" value="Ig-like_fold"/>
</dbReference>
<dbReference type="InterPro" id="IPR008969">
    <property type="entry name" value="CarboxyPept-like_regulatory"/>
</dbReference>
<evidence type="ECO:0000313" key="9">
    <source>
        <dbReference type="EMBL" id="MCY9609833.1"/>
    </source>
</evidence>
<feature type="region of interest" description="Disordered" evidence="7">
    <location>
        <begin position="1914"/>
        <end position="1941"/>
    </location>
</feature>
<dbReference type="PANTHER" id="PTHR43806:SF67">
    <property type="entry name" value="EGF-LIKE DOMAIN-CONTAINING PROTEIN"/>
    <property type="match status" value="1"/>
</dbReference>
<dbReference type="InterPro" id="IPR008964">
    <property type="entry name" value="Invasin/intimin_cell_adhesion"/>
</dbReference>
<dbReference type="GeneID" id="76998670"/>
<dbReference type="GO" id="GO:0004252">
    <property type="term" value="F:serine-type endopeptidase activity"/>
    <property type="evidence" value="ECO:0007669"/>
    <property type="project" value="UniProtKB-UniRule"/>
</dbReference>
<feature type="active site" description="Charge relay system" evidence="5 6">
    <location>
        <position position="470"/>
    </location>
</feature>
<feature type="compositionally biased region" description="Basic and acidic residues" evidence="7">
    <location>
        <begin position="1100"/>
        <end position="1114"/>
    </location>
</feature>
<sequence length="2170" mass="234143">MKGKAWLRRWLVLVIALIMGVTSVPGMYAHAGEQTDNSVRMAESNRIRLPSAIVDGEVYSEFGQEGTGTYIVKLREQSDVEAAAKLARSYSALGGETSAKRKLTVRSFVLNDLKETANRTQTGITDELEMGLSNGSVQDYRSYYIVNAIAVTSTREVMERLAAHPDVERITPNRKYLLEVLDEGQATTDSEAPQANGTGESVQDLTGRDAAGVELPWNLSNLNVGQAWEKGFDGMGIVVANMDSGVDLNHPALKRKWRGYNAQGQVDRPELSWYDATPEKKKLPFDGNAHGTHVMGTMVGSEPDGRNPIGVAPQAKWIAARIFNSAGEATDAGILAAGEWILAPSDESGRSYPELAPDIVNNSWGSVQAGKNEFFQDIVRSWRSAGIVPVFSAGNTRPPYNYGGPGSITPPGNYPESFAVGAVNSSNGLADFSLQGPTPYGQMKPEVSAPGVSIRSSVPGGSYALMNGTSMAAPHVAGVAALVLQANHSLTVDQVEKILKDTAIALTDSKFPQSPNNGYGSGIVNALNAVSTQEEGLGELEGTVTVDGEDAEEPVIEHHPLTLVYNALDQEISARITDDTSVTRAELEVKTKGEQAGTAIPMVRMSGDYRDGMYEGIIPSSLLDTAGIEYRIRAEDFGGNEAVSPWWPVEVSEGVKLGYAQDFETDIEGYGFGGEPGIWEWGVPTSGPGQASSGSKVMATRLDGNYPTGAEESYFVMPLIDLRDSEHTILNFKHWHKLGSWYSILLDKAEVFIGRESKQFEFELVKQFDGKSGDWKTEYIDLSPYKGDRILVLFNLRGAYGSDEGWYVDDIELIGPTDFQPDAPKVKARSNAPGKVILEWEQEPQGDVKEYVIYRSPEPGGSYEEIGVSTGRNYADHPLPQEGTYFYIAKARTYSHVLSEASNEVGWTFTGGELIYGENFEGGDKGWTREGDPNEWEQGIPDPKYGPPQAVSGKNVIGTNFTGYVSENTNQSIISPEIDLTGIKHASLYFQQWYDLEDGDKGYVEISEDGGAAWQSLAAYPKPTYNTNHPKRFWYMDEIDIGKYAGKKVHIRFRLKTGEASLAKGWYLDDIQVRDTPPVKTFIPAGAGIKPADEAGMGAADREERMTAREDAAEKAPAAPSLSAWRSMKQEKASFMAADGEEKPSSGLPAAATVTIVDTDRSTKTDSGTGRYRLKHPPGTFKMRVEAYGYHTVERTVTIIDQERTEANIHLQPLSSATISGVITDKTTGQPIAGAVVRVREDAHVPSAVTDEQGNYTLEVYAGDYTLLVSARGYLPYEQQIRAEGTVTNPIALQSFRGTEDELAYDRGKGDNAVAFYDSGNGYAVRMTTDGPAQVTGARMFFWDEDWPIPGGTALRYALYDASGPGGQPGELLSGPHAGTARLDGEWTELSFPNGPFVDGDFYVAYIQDGSYPDVPGLAVDEEGVNHGRSWRLEDGTWTRAADEQGNYMIRARITSPDPNRPVTKITVEPRDISLREGQQLQLHVKAEDEAGNESDVTALSAYVADAEQVIEVNAQGLITARSAGEATVTVTHEGLTDTVQVTVTPAPDIPEGEIRSIAAHPPELSLKEGQTSQLTVTAVVYSEGQEQTLPLVKGLVFRSQDAGIAAVDDAGRVTGIQAGETEVTVSYGELEDVVPVTVRKSGVPPTEEVRSIHVEPEELTLKAGEASRLTVTAAVYAAGEVKRVPITEGLTFTSSNPQVARAEADGRIAALREGEARIDIAYGALKTEAIVKVKGADIVTPPTTRPDPPSSASGSSSSSSSSSSPASPSGTPIRADGRLIGTLYVTDGEGGKQARVRIASDWFDKELDKAEAGAAVALDLSSLSWKEYRAVVLEIGASSAERLVKSEKALRLKGFRFALTVPAEAIWDFIDRDGLKLTLSVQASSSLGGARQALVSGDTAALVSDIIGIKTPVRTQQAQEPKPTAANQQGAGGETDEPGIGSKSAAWNQLLLLELELDEQLVRRPQAAGIYGRHKAEPWVYAGLPERVANGEGKNGTHVLTVPVRQPGEYAGLEYTKTFTDIAQHWGRAKIEALASHHIVSGRNDHQFAPNDPVTQAEFMTLLDRIAGKEPDWKRRSSEPGAHEPLRREDMIVLLVTALNPELPQGPAEELDESGLEQVSPEARAAVAYAYQAGLVKGMGTGGFAGDALTTRAQVAVLLYRVLQQIGQM</sequence>
<dbReference type="InterPro" id="IPR050131">
    <property type="entry name" value="Peptidase_S8_subtilisin-like"/>
</dbReference>
<feature type="active site" description="Charge relay system" evidence="5 6">
    <location>
        <position position="243"/>
    </location>
</feature>
<keyword evidence="12" id="KW-1185">Reference proteome</keyword>
<keyword evidence="3 6" id="KW-0378">Hydrolase</keyword>
<evidence type="ECO:0000256" key="4">
    <source>
        <dbReference type="ARBA" id="ARBA00022825"/>
    </source>
</evidence>
<feature type="domain" description="SLH" evidence="8">
    <location>
        <begin position="2015"/>
        <end position="2078"/>
    </location>
</feature>
<dbReference type="PANTHER" id="PTHR43806">
    <property type="entry name" value="PEPTIDASE S8"/>
    <property type="match status" value="1"/>
</dbReference>
<dbReference type="RefSeq" id="WP_087440615.1">
    <property type="nucleotide sequence ID" value="NZ_CABMNB010000008.1"/>
</dbReference>
<dbReference type="InterPro" id="IPR036852">
    <property type="entry name" value="Peptidase_S8/S53_dom_sf"/>
</dbReference>
<dbReference type="Gene3D" id="3.40.50.200">
    <property type="entry name" value="Peptidase S8/S53 domain"/>
    <property type="match status" value="1"/>
</dbReference>
<dbReference type="InterPro" id="IPR003343">
    <property type="entry name" value="Big_2"/>
</dbReference>
<dbReference type="InterPro" id="IPR010259">
    <property type="entry name" value="S8pro/Inhibitor_I9"/>
</dbReference>
<evidence type="ECO:0000313" key="12">
    <source>
        <dbReference type="Proteomes" id="UP001209276"/>
    </source>
</evidence>
<dbReference type="InterPro" id="IPR023828">
    <property type="entry name" value="Peptidase_S8_Ser-AS"/>
</dbReference>
<dbReference type="Gene3D" id="2.60.40.10">
    <property type="entry name" value="Immunoglobulins"/>
    <property type="match status" value="1"/>
</dbReference>
<evidence type="ECO:0000256" key="7">
    <source>
        <dbReference type="SAM" id="MobiDB-lite"/>
    </source>
</evidence>
<evidence type="ECO:0000256" key="6">
    <source>
        <dbReference type="PROSITE-ProRule" id="PRU01240"/>
    </source>
</evidence>
<dbReference type="Pfam" id="PF00082">
    <property type="entry name" value="Peptidase_S8"/>
    <property type="match status" value="1"/>
</dbReference>
<evidence type="ECO:0000256" key="3">
    <source>
        <dbReference type="ARBA" id="ARBA00022801"/>
    </source>
</evidence>
<organism evidence="10 11">
    <name type="scientific">Paenibacillus thiaminolyticus</name>
    <name type="common">Bacillus thiaminolyticus</name>
    <dbReference type="NCBI Taxonomy" id="49283"/>
    <lineage>
        <taxon>Bacteria</taxon>
        <taxon>Bacillati</taxon>
        <taxon>Bacillota</taxon>
        <taxon>Bacilli</taxon>
        <taxon>Bacillales</taxon>
        <taxon>Paenibacillaceae</taxon>
        <taxon>Paenibacillus</taxon>
    </lineage>
</organism>
<keyword evidence="2 6" id="KW-0645">Protease</keyword>
<evidence type="ECO:0000313" key="10">
    <source>
        <dbReference type="EMBL" id="QDM45883.1"/>
    </source>
</evidence>
<dbReference type="InterPro" id="IPR013320">
    <property type="entry name" value="ConA-like_dom_sf"/>
</dbReference>
<dbReference type="InterPro" id="IPR000209">
    <property type="entry name" value="Peptidase_S8/S53_dom"/>
</dbReference>
<dbReference type="Proteomes" id="UP001209276">
    <property type="component" value="Unassembled WGS sequence"/>
</dbReference>
<dbReference type="Pfam" id="PF02368">
    <property type="entry name" value="Big_2"/>
    <property type="match status" value="3"/>
</dbReference>
<dbReference type="EMBL" id="JAMDMM010000044">
    <property type="protein sequence ID" value="MCY9609833.1"/>
    <property type="molecule type" value="Genomic_DNA"/>
</dbReference>
<gene>
    <name evidence="10" type="ORF">FLT43_22190</name>
    <name evidence="9" type="ORF">M5W83_22010</name>
</gene>
<dbReference type="Pfam" id="PF20773">
    <property type="entry name" value="InhA-like_MAM"/>
    <property type="match status" value="1"/>
</dbReference>
<proteinExistence type="inferred from homology"/>
<accession>A0AAP9DWW3</accession>
<feature type="compositionally biased region" description="Low complexity" evidence="7">
    <location>
        <begin position="1751"/>
        <end position="1771"/>
    </location>
</feature>
<reference evidence="10 11" key="1">
    <citation type="submission" date="2019-07" db="EMBL/GenBank/DDBJ databases">
        <title>Paenibacillus thiaminolyticus NRRL B-4156.</title>
        <authorList>
            <person name="Hehnly C."/>
            <person name="Zhang L."/>
        </authorList>
    </citation>
    <scope>NUCLEOTIDE SEQUENCE [LARGE SCALE GENOMIC DNA]</scope>
    <source>
        <strain evidence="10 11">NRRL B-4156</strain>
    </source>
</reference>
<dbReference type="PROSITE" id="PS51892">
    <property type="entry name" value="SUBTILASE"/>
    <property type="match status" value="1"/>
</dbReference>
<feature type="active site" description="Charge relay system" evidence="5 6">
    <location>
        <position position="290"/>
    </location>
</feature>
<dbReference type="SUPFAM" id="SSF49464">
    <property type="entry name" value="Carboxypeptidase regulatory domain-like"/>
    <property type="match status" value="2"/>
</dbReference>
<evidence type="ECO:0000256" key="5">
    <source>
        <dbReference type="PIRSR" id="PIRSR615500-1"/>
    </source>
</evidence>
<comment type="similarity">
    <text evidence="1 6">Belongs to the peptidase S8 family.</text>
</comment>
<dbReference type="Proteomes" id="UP000315377">
    <property type="component" value="Chromosome"/>
</dbReference>
<reference evidence="9 12" key="2">
    <citation type="submission" date="2022-05" db="EMBL/GenBank/DDBJ databases">
        <title>Genome Sequencing of Bee-Associated Microbes.</title>
        <authorList>
            <person name="Dunlap C."/>
        </authorList>
    </citation>
    <scope>NUCLEOTIDE SEQUENCE [LARGE SCALE GENOMIC DNA]</scope>
    <source>
        <strain evidence="9 12">NRRL B-14613</strain>
    </source>
</reference>
<feature type="region of interest" description="Disordered" evidence="7">
    <location>
        <begin position="1739"/>
        <end position="1776"/>
    </location>
</feature>
<dbReference type="Pfam" id="PF00395">
    <property type="entry name" value="SLH"/>
    <property type="match status" value="2"/>
</dbReference>
<dbReference type="InterPro" id="IPR001119">
    <property type="entry name" value="SLH_dom"/>
</dbReference>
<feature type="region of interest" description="Disordered" evidence="7">
    <location>
        <begin position="1093"/>
        <end position="1122"/>
    </location>
</feature>
<dbReference type="SUPFAM" id="SSF49899">
    <property type="entry name" value="Concanavalin A-like lectins/glucanases"/>
    <property type="match status" value="1"/>
</dbReference>
<name>A0AAP9DWW3_PANTH</name>
<dbReference type="Pfam" id="PF05922">
    <property type="entry name" value="Inhibitor_I9"/>
    <property type="match status" value="1"/>
</dbReference>
<dbReference type="Pfam" id="PF13620">
    <property type="entry name" value="CarboxypepD_reg"/>
    <property type="match status" value="2"/>
</dbReference>
<dbReference type="NCBIfam" id="NF038128">
    <property type="entry name" value="choice_anch_J"/>
    <property type="match status" value="1"/>
</dbReference>
<protein>
    <submittedName>
        <fullName evidence="10">S8 family serine peptidase</fullName>
    </submittedName>
</protein>
<dbReference type="EMBL" id="CP041405">
    <property type="protein sequence ID" value="QDM45883.1"/>
    <property type="molecule type" value="Genomic_DNA"/>
</dbReference>